<proteinExistence type="predicted"/>
<dbReference type="PANTHER" id="PTHR42902">
    <property type="entry name" value="MALATE SYNTHASE"/>
    <property type="match status" value="1"/>
</dbReference>
<dbReference type="EMBL" id="JACDUT010000004">
    <property type="protein sequence ID" value="MBA2874837.1"/>
    <property type="molecule type" value="Genomic_DNA"/>
</dbReference>
<evidence type="ECO:0000313" key="2">
    <source>
        <dbReference type="Proteomes" id="UP000523087"/>
    </source>
</evidence>
<dbReference type="PANTHER" id="PTHR42902:SF1">
    <property type="entry name" value="MALATE SYNTHASE 1-RELATED"/>
    <property type="match status" value="1"/>
</dbReference>
<dbReference type="GO" id="GO:0004474">
    <property type="term" value="F:malate synthase activity"/>
    <property type="evidence" value="ECO:0007669"/>
    <property type="project" value="InterPro"/>
</dbReference>
<name>A0A7V9Z6A6_9BACL</name>
<comment type="caution">
    <text evidence="1">The sequence shown here is derived from an EMBL/GenBank/DDBJ whole genome shotgun (WGS) entry which is preliminary data.</text>
</comment>
<dbReference type="InterPro" id="IPR011076">
    <property type="entry name" value="Malate_synth_sf"/>
</dbReference>
<dbReference type="SUPFAM" id="SSF51645">
    <property type="entry name" value="Malate synthase G"/>
    <property type="match status" value="1"/>
</dbReference>
<gene>
    <name evidence="1" type="ORF">HNR31_001608</name>
</gene>
<protein>
    <submittedName>
        <fullName evidence="1">Malate synthase</fullName>
    </submittedName>
</protein>
<dbReference type="GO" id="GO:0006097">
    <property type="term" value="P:glyoxylate cycle"/>
    <property type="evidence" value="ECO:0007669"/>
    <property type="project" value="InterPro"/>
</dbReference>
<dbReference type="InterPro" id="IPR006252">
    <property type="entry name" value="Malate_synthA"/>
</dbReference>
<accession>A0A7V9Z6A6</accession>
<evidence type="ECO:0000313" key="1">
    <source>
        <dbReference type="EMBL" id="MBA2874837.1"/>
    </source>
</evidence>
<dbReference type="Gene3D" id="3.20.20.360">
    <property type="entry name" value="Malate synthase, domain 3"/>
    <property type="match status" value="1"/>
</dbReference>
<dbReference type="GO" id="GO:0005737">
    <property type="term" value="C:cytoplasm"/>
    <property type="evidence" value="ECO:0007669"/>
    <property type="project" value="TreeGrafter"/>
</dbReference>
<dbReference type="AlphaFoldDB" id="A0A7V9Z6A6"/>
<sequence length="84" mass="9617">MLGFLPETAHIRNSNWTVVSLPQDLLDRRVEITDLVDRKMIISALNSGAKVFMADFEDANSPTWETCIEGQNRFARHSQSHHHL</sequence>
<organism evidence="1 2">
    <name type="scientific">Thermaerobacillus caldiproteolyticus</name>
    <dbReference type="NCBI Taxonomy" id="247480"/>
    <lineage>
        <taxon>Bacteria</taxon>
        <taxon>Bacillati</taxon>
        <taxon>Bacillota</taxon>
        <taxon>Bacilli</taxon>
        <taxon>Bacillales</taxon>
        <taxon>Anoxybacillaceae</taxon>
        <taxon>Thermaerobacillus</taxon>
    </lineage>
</organism>
<reference evidence="1 2" key="1">
    <citation type="submission" date="2020-07" db="EMBL/GenBank/DDBJ databases">
        <title>Genomic Encyclopedia of Type Strains, Phase IV (KMG-IV): sequencing the most valuable type-strain genomes for metagenomic binning, comparative biology and taxonomic classification.</title>
        <authorList>
            <person name="Goeker M."/>
        </authorList>
    </citation>
    <scope>NUCLEOTIDE SEQUENCE [LARGE SCALE GENOMIC DNA]</scope>
    <source>
        <strain evidence="1 2">DSM 15730</strain>
    </source>
</reference>
<keyword evidence="2" id="KW-1185">Reference proteome</keyword>
<dbReference type="Proteomes" id="UP000523087">
    <property type="component" value="Unassembled WGS sequence"/>
</dbReference>
<dbReference type="InterPro" id="IPR046363">
    <property type="entry name" value="MS_N_TIM-barrel_dom"/>
</dbReference>